<evidence type="ECO:0000256" key="5">
    <source>
        <dbReference type="SAM" id="Coils"/>
    </source>
</evidence>
<dbReference type="Pfam" id="PF00098">
    <property type="entry name" value="zf-CCHC"/>
    <property type="match status" value="1"/>
</dbReference>
<proteinExistence type="predicted"/>
<evidence type="ECO:0000259" key="7">
    <source>
        <dbReference type="PROSITE" id="PS50158"/>
    </source>
</evidence>
<dbReference type="PROSITE" id="PS50158">
    <property type="entry name" value="ZF_CCHC"/>
    <property type="match status" value="1"/>
</dbReference>
<organism evidence="8 9">
    <name type="scientific">Cairina moschata</name>
    <name type="common">Muscovy duck</name>
    <dbReference type="NCBI Taxonomy" id="8855"/>
    <lineage>
        <taxon>Eukaryota</taxon>
        <taxon>Metazoa</taxon>
        <taxon>Chordata</taxon>
        <taxon>Craniata</taxon>
        <taxon>Vertebrata</taxon>
        <taxon>Euteleostomi</taxon>
        <taxon>Archelosauria</taxon>
        <taxon>Archosauria</taxon>
        <taxon>Dinosauria</taxon>
        <taxon>Saurischia</taxon>
        <taxon>Theropoda</taxon>
        <taxon>Coelurosauria</taxon>
        <taxon>Aves</taxon>
        <taxon>Neognathae</taxon>
        <taxon>Galloanserae</taxon>
        <taxon>Anseriformes</taxon>
        <taxon>Anatidae</taxon>
        <taxon>Anatinae</taxon>
        <taxon>Cairina</taxon>
    </lineage>
</organism>
<keyword evidence="1" id="KW-0479">Metal-binding</keyword>
<dbReference type="Proteomes" id="UP000694556">
    <property type="component" value="Chromosome 11"/>
</dbReference>
<feature type="region of interest" description="Disordered" evidence="6">
    <location>
        <begin position="555"/>
        <end position="597"/>
    </location>
</feature>
<keyword evidence="9" id="KW-1185">Reference proteome</keyword>
<accession>A0A8C3CQM2</accession>
<evidence type="ECO:0000313" key="9">
    <source>
        <dbReference type="Proteomes" id="UP000694556"/>
    </source>
</evidence>
<dbReference type="Pfam" id="PF19317">
    <property type="entry name" value="Gag_p24_C"/>
    <property type="match status" value="1"/>
</dbReference>
<sequence>MERQAAYDLLKCFLEKQSTVNTVNIDCKKELPGLLAYGVAKGCFTDPNTVFEFAEWKKLGDKLIDEVINDSKTAKKLLKPWKAVTNALAIHQAEQKVAAAASERLGPPGRVSNVNSQQANTEGTDYPLPPSVRNFTVSQGVLGSWEVPVTTSSVAEENFPVPVTTPTAPIESDKGANGGADPNLFKSDKNPFSTNPFKINVQEREGLWKQIAEEALHDGSYEEASQLAQTFPVVYFPPDEHGNVRINMTNLDWKLLTQLRSTVNDSGLKGEPTRQILDYIWGTNILLPGDIRSIMKLILTQHQQLLFNAHWHDACQESVAMIRQPGDPLYGVTLDELMGVGPYFRLEAQALLGPDKAKESMQLARKALDRIKEPGGIPSYMGIKQGKDEPFGLFIDRVANAIQAAGVPDYLKGTILKQCAIQNSNPSTPSILATLPGTWTIEEGLERMSQVPVGLQAMLVEAVKQLGDSMKEQAQALRENVQQNQKQVLAALAPLRTPGSRFNGRESASPQRCFRCGVMGHIRRECKAEKVWCQKCRCDTHDTGVCNCKFSGNGRSSGRGRPATTQKAASTTAAGAAPAPTAATNPFTTSNQPPEGALDWIWQLQ</sequence>
<protein>
    <recommendedName>
        <fullName evidence="7">CCHC-type domain-containing protein</fullName>
    </recommendedName>
</protein>
<dbReference type="SUPFAM" id="SSF47943">
    <property type="entry name" value="Retrovirus capsid protein, N-terminal core domain"/>
    <property type="match status" value="1"/>
</dbReference>
<feature type="compositionally biased region" description="Polar residues" evidence="6">
    <location>
        <begin position="112"/>
        <end position="123"/>
    </location>
</feature>
<dbReference type="SMART" id="SM00343">
    <property type="entry name" value="ZnF_C2HC"/>
    <property type="match status" value="1"/>
</dbReference>
<dbReference type="SUPFAM" id="SSF47353">
    <property type="entry name" value="Retrovirus capsid dimerization domain-like"/>
    <property type="match status" value="1"/>
</dbReference>
<dbReference type="InterPro" id="IPR050195">
    <property type="entry name" value="Primate_lentivir_Gag_pol-like"/>
</dbReference>
<keyword evidence="5" id="KW-0175">Coiled coil</keyword>
<feature type="coiled-coil region" evidence="5">
    <location>
        <begin position="460"/>
        <end position="487"/>
    </location>
</feature>
<dbReference type="GO" id="GO:0016032">
    <property type="term" value="P:viral process"/>
    <property type="evidence" value="ECO:0007669"/>
    <property type="project" value="InterPro"/>
</dbReference>
<evidence type="ECO:0000256" key="4">
    <source>
        <dbReference type="PROSITE-ProRule" id="PRU00047"/>
    </source>
</evidence>
<dbReference type="PANTHER" id="PTHR40389:SF3">
    <property type="entry name" value="IGE-BINDING PROTEIN"/>
    <property type="match status" value="1"/>
</dbReference>
<evidence type="ECO:0000256" key="3">
    <source>
        <dbReference type="ARBA" id="ARBA00022833"/>
    </source>
</evidence>
<dbReference type="InterPro" id="IPR045345">
    <property type="entry name" value="Gag_p24_C"/>
</dbReference>
<feature type="region of interest" description="Disordered" evidence="6">
    <location>
        <begin position="99"/>
        <end position="130"/>
    </location>
</feature>
<evidence type="ECO:0000256" key="1">
    <source>
        <dbReference type="ARBA" id="ARBA00022723"/>
    </source>
</evidence>
<dbReference type="Gene3D" id="1.10.1200.30">
    <property type="match status" value="1"/>
</dbReference>
<evidence type="ECO:0000313" key="8">
    <source>
        <dbReference type="Ensembl" id="ENSCMMP00000024240.1"/>
    </source>
</evidence>
<feature type="domain" description="CCHC-type" evidence="7">
    <location>
        <begin position="512"/>
        <end position="527"/>
    </location>
</feature>
<keyword evidence="2 4" id="KW-0863">Zinc-finger</keyword>
<dbReference type="AlphaFoldDB" id="A0A8C3CQM2"/>
<dbReference type="Gene3D" id="4.10.60.10">
    <property type="entry name" value="Zinc finger, CCHC-type"/>
    <property type="match status" value="1"/>
</dbReference>
<dbReference type="GO" id="GO:0003676">
    <property type="term" value="F:nucleic acid binding"/>
    <property type="evidence" value="ECO:0007669"/>
    <property type="project" value="InterPro"/>
</dbReference>
<dbReference type="InterPro" id="IPR008919">
    <property type="entry name" value="Retrov_capsid_N"/>
</dbReference>
<dbReference type="Ensembl" id="ENSCMMT00000026531.1">
    <property type="protein sequence ID" value="ENSCMMP00000024240.1"/>
    <property type="gene ID" value="ENSCMMG00000015061.1"/>
</dbReference>
<feature type="compositionally biased region" description="Low complexity" evidence="6">
    <location>
        <begin position="555"/>
        <end position="589"/>
    </location>
</feature>
<dbReference type="GO" id="GO:0008270">
    <property type="term" value="F:zinc ion binding"/>
    <property type="evidence" value="ECO:0007669"/>
    <property type="project" value="UniProtKB-KW"/>
</dbReference>
<reference evidence="8" key="2">
    <citation type="submission" date="2025-08" db="UniProtKB">
        <authorList>
            <consortium name="Ensembl"/>
        </authorList>
    </citation>
    <scope>IDENTIFICATION</scope>
</reference>
<reference evidence="8" key="3">
    <citation type="submission" date="2025-09" db="UniProtKB">
        <authorList>
            <consortium name="Ensembl"/>
        </authorList>
    </citation>
    <scope>IDENTIFICATION</scope>
</reference>
<evidence type="ECO:0000256" key="2">
    <source>
        <dbReference type="ARBA" id="ARBA00022771"/>
    </source>
</evidence>
<name>A0A8C3CQM2_CAIMO</name>
<reference evidence="8" key="1">
    <citation type="submission" date="2018-09" db="EMBL/GenBank/DDBJ databases">
        <title>Common duck and Muscovy duck high density SNP chip.</title>
        <authorList>
            <person name="Vignal A."/>
            <person name="Thebault N."/>
            <person name="Warren W.C."/>
        </authorList>
    </citation>
    <scope>NUCLEOTIDE SEQUENCE [LARGE SCALE GENOMIC DNA]</scope>
</reference>
<dbReference type="Gene3D" id="1.10.375.10">
    <property type="entry name" value="Human Immunodeficiency Virus Type 1 Capsid Protein"/>
    <property type="match status" value="1"/>
</dbReference>
<evidence type="ECO:0000256" key="6">
    <source>
        <dbReference type="SAM" id="MobiDB-lite"/>
    </source>
</evidence>
<dbReference type="PANTHER" id="PTHR40389">
    <property type="entry name" value="ENDOGENOUS RETROVIRUS GROUP K MEMBER 24 GAG POLYPROTEIN-RELATED"/>
    <property type="match status" value="1"/>
</dbReference>
<dbReference type="InterPro" id="IPR001878">
    <property type="entry name" value="Znf_CCHC"/>
</dbReference>
<keyword evidence="3" id="KW-0862">Zinc</keyword>
<dbReference type="InterPro" id="IPR008916">
    <property type="entry name" value="Retrov_capsid_C"/>
</dbReference>
<dbReference type="Pfam" id="PF00607">
    <property type="entry name" value="Gag_p24"/>
    <property type="match status" value="1"/>
</dbReference>